<protein>
    <recommendedName>
        <fullName evidence="9">Myb-like domain-containing protein</fullName>
    </recommendedName>
</protein>
<feature type="region of interest" description="Disordered" evidence="4">
    <location>
        <begin position="1"/>
        <end position="44"/>
    </location>
</feature>
<dbReference type="GO" id="GO:0000981">
    <property type="term" value="F:DNA-binding transcription factor activity, RNA polymerase II-specific"/>
    <property type="evidence" value="ECO:0007669"/>
    <property type="project" value="TreeGrafter"/>
</dbReference>
<dbReference type="PANTHER" id="PTHR46380:SF2">
    <property type="entry name" value="CYCLIN-D-BINDING MYB-LIKE TRANSCRIPTION FACTOR 1"/>
    <property type="match status" value="1"/>
</dbReference>
<dbReference type="GO" id="GO:0000978">
    <property type="term" value="F:RNA polymerase II cis-regulatory region sequence-specific DNA binding"/>
    <property type="evidence" value="ECO:0007669"/>
    <property type="project" value="TreeGrafter"/>
</dbReference>
<dbReference type="PROSITE" id="PS51294">
    <property type="entry name" value="HTH_MYB"/>
    <property type="match status" value="1"/>
</dbReference>
<dbReference type="EMBL" id="KQ965746">
    <property type="protein sequence ID" value="KXS17479.1"/>
    <property type="molecule type" value="Genomic_DNA"/>
</dbReference>
<evidence type="ECO:0000259" key="6">
    <source>
        <dbReference type="PROSITE" id="PS51294"/>
    </source>
</evidence>
<dbReference type="SUPFAM" id="SSF46689">
    <property type="entry name" value="Homeodomain-like"/>
    <property type="match status" value="2"/>
</dbReference>
<dbReference type="STRING" id="1344416.A0A139AL12"/>
<accession>A0A139AL12</accession>
<organism evidence="7 8">
    <name type="scientific">Gonapodya prolifera (strain JEL478)</name>
    <name type="common">Monoblepharis prolifera</name>
    <dbReference type="NCBI Taxonomy" id="1344416"/>
    <lineage>
        <taxon>Eukaryota</taxon>
        <taxon>Fungi</taxon>
        <taxon>Fungi incertae sedis</taxon>
        <taxon>Chytridiomycota</taxon>
        <taxon>Chytridiomycota incertae sedis</taxon>
        <taxon>Monoblepharidomycetes</taxon>
        <taxon>Monoblepharidales</taxon>
        <taxon>Gonapodyaceae</taxon>
        <taxon>Gonapodya</taxon>
    </lineage>
</organism>
<dbReference type="InterPro" id="IPR001005">
    <property type="entry name" value="SANT/Myb"/>
</dbReference>
<keyword evidence="3" id="KW-0539">Nucleus</keyword>
<dbReference type="Proteomes" id="UP000070544">
    <property type="component" value="Unassembled WGS sequence"/>
</dbReference>
<dbReference type="GO" id="GO:0005634">
    <property type="term" value="C:nucleus"/>
    <property type="evidence" value="ECO:0007669"/>
    <property type="project" value="UniProtKB-SubCell"/>
</dbReference>
<feature type="region of interest" description="Disordered" evidence="4">
    <location>
        <begin position="346"/>
        <end position="432"/>
    </location>
</feature>
<dbReference type="InterPro" id="IPR009057">
    <property type="entry name" value="Homeodomain-like_sf"/>
</dbReference>
<dbReference type="Pfam" id="PF00249">
    <property type="entry name" value="Myb_DNA-binding"/>
    <property type="match status" value="1"/>
</dbReference>
<evidence type="ECO:0000256" key="3">
    <source>
        <dbReference type="ARBA" id="ARBA00023242"/>
    </source>
</evidence>
<evidence type="ECO:0008006" key="9">
    <source>
        <dbReference type="Google" id="ProtNLM"/>
    </source>
</evidence>
<dbReference type="PROSITE" id="PS50090">
    <property type="entry name" value="MYB_LIKE"/>
    <property type="match status" value="2"/>
</dbReference>
<dbReference type="AlphaFoldDB" id="A0A139AL12"/>
<dbReference type="OrthoDB" id="2143914at2759"/>
<evidence type="ECO:0000313" key="8">
    <source>
        <dbReference type="Proteomes" id="UP000070544"/>
    </source>
</evidence>
<feature type="domain" description="Myb-like" evidence="5">
    <location>
        <begin position="181"/>
        <end position="242"/>
    </location>
</feature>
<dbReference type="PANTHER" id="PTHR46380">
    <property type="entry name" value="CYCLIN-D-BINDING MYB-LIKE TRANSCRIPTION FACTOR 1"/>
    <property type="match status" value="1"/>
</dbReference>
<keyword evidence="8" id="KW-1185">Reference proteome</keyword>
<comment type="subcellular location">
    <subcellularLocation>
        <location evidence="1">Nucleus</location>
    </subcellularLocation>
</comment>
<feature type="compositionally biased region" description="Basic and acidic residues" evidence="4">
    <location>
        <begin position="418"/>
        <end position="432"/>
    </location>
</feature>
<feature type="domain" description="HTH myb-type" evidence="6">
    <location>
        <begin position="129"/>
        <end position="182"/>
    </location>
</feature>
<sequence>MSHGSGSSSNVAVPNGSQSVSPIVEASSPPTDHPRNSSAAAMNTVPVVRSTGKNRKKFTDEEKAKMLAAVKRFMAEHDIPEDDLEELVFVRKKRGRDAKNCLALFAELATLFPDRKREDVRKAVQRLCDPNGGKGKWTAEEDELLRQNYALLGPRWTQIAQIIGRTVMSVQTRFTKLLAYDSNVRLGKFTAEEKIAFRTAIDDLVAEGEEFVEDSMIFWNKVAERMGTRSEMQCWKKWRDTGRSQYFSGRKPWTQEDSLKLLQKLLDLNVTDETAVNWRNFEENGFHWSTNILYKKWNSMNDALPQPRPGTFRERIKAAMERELSGERRKELEQAHLEVIAKRREGRREYEERVKDQKPKQREEEEERILDSDEEANYDPDSTATDNPVPVRAAIPSQKKTDVRSSPMNEVSVRLNQRKLDSRKTVQDSEDHLSLVELKKKWDARSVTGA</sequence>
<feature type="domain" description="Myb-like" evidence="5">
    <location>
        <begin position="129"/>
        <end position="178"/>
    </location>
</feature>
<evidence type="ECO:0000256" key="4">
    <source>
        <dbReference type="SAM" id="MobiDB-lite"/>
    </source>
</evidence>
<dbReference type="Gene3D" id="1.10.10.60">
    <property type="entry name" value="Homeodomain-like"/>
    <property type="match status" value="2"/>
</dbReference>
<feature type="compositionally biased region" description="Polar residues" evidence="4">
    <location>
        <begin position="1"/>
        <end position="21"/>
    </location>
</feature>
<keyword evidence="2" id="KW-0238">DNA-binding</keyword>
<name>A0A139AL12_GONPJ</name>
<evidence type="ECO:0000256" key="1">
    <source>
        <dbReference type="ARBA" id="ARBA00004123"/>
    </source>
</evidence>
<reference evidence="7 8" key="1">
    <citation type="journal article" date="2015" name="Genome Biol. Evol.">
        <title>Phylogenomic analyses indicate that early fungi evolved digesting cell walls of algal ancestors of land plants.</title>
        <authorList>
            <person name="Chang Y."/>
            <person name="Wang S."/>
            <person name="Sekimoto S."/>
            <person name="Aerts A.L."/>
            <person name="Choi C."/>
            <person name="Clum A."/>
            <person name="LaButti K.M."/>
            <person name="Lindquist E.A."/>
            <person name="Yee Ngan C."/>
            <person name="Ohm R.A."/>
            <person name="Salamov A.A."/>
            <person name="Grigoriev I.V."/>
            <person name="Spatafora J.W."/>
            <person name="Berbee M.L."/>
        </authorList>
    </citation>
    <scope>NUCLEOTIDE SEQUENCE [LARGE SCALE GENOMIC DNA]</scope>
    <source>
        <strain evidence="7 8">JEL478</strain>
    </source>
</reference>
<dbReference type="SMART" id="SM00717">
    <property type="entry name" value="SANT"/>
    <property type="match status" value="4"/>
</dbReference>
<dbReference type="OMA" id="DETAVNW"/>
<dbReference type="CDD" id="cd00167">
    <property type="entry name" value="SANT"/>
    <property type="match status" value="2"/>
</dbReference>
<gene>
    <name evidence="7" type="ORF">M427DRAFT_252248</name>
</gene>
<feature type="compositionally biased region" description="Basic and acidic residues" evidence="4">
    <location>
        <begin position="346"/>
        <end position="363"/>
    </location>
</feature>
<evidence type="ECO:0000313" key="7">
    <source>
        <dbReference type="EMBL" id="KXS17479.1"/>
    </source>
</evidence>
<evidence type="ECO:0000256" key="2">
    <source>
        <dbReference type="ARBA" id="ARBA00023125"/>
    </source>
</evidence>
<proteinExistence type="predicted"/>
<dbReference type="InterPro" id="IPR017930">
    <property type="entry name" value="Myb_dom"/>
</dbReference>
<evidence type="ECO:0000259" key="5">
    <source>
        <dbReference type="PROSITE" id="PS50090"/>
    </source>
</evidence>
<feature type="compositionally biased region" description="Acidic residues" evidence="4">
    <location>
        <begin position="364"/>
        <end position="378"/>
    </location>
</feature>
<dbReference type="InterPro" id="IPR051651">
    <property type="entry name" value="DMTF1_DNA-bind_reg"/>
</dbReference>